<reference evidence="9" key="1">
    <citation type="journal article" date="2019" name="Int. J. Syst. Evol. Microbiol.">
        <title>The Global Catalogue of Microorganisms (GCM) 10K type strain sequencing project: providing services to taxonomists for standard genome sequencing and annotation.</title>
        <authorList>
            <consortium name="The Broad Institute Genomics Platform"/>
            <consortium name="The Broad Institute Genome Sequencing Center for Infectious Disease"/>
            <person name="Wu L."/>
            <person name="Ma J."/>
        </authorList>
    </citation>
    <scope>NUCLEOTIDE SEQUENCE [LARGE SCALE GENOMIC DNA]</scope>
    <source>
        <strain evidence="9">CCUG 62981</strain>
    </source>
</reference>
<gene>
    <name evidence="8" type="ORF">ACFPB0_00655</name>
</gene>
<organism evidence="8 9">
    <name type="scientific">Glycocaulis abyssi</name>
    <dbReference type="NCBI Taxonomy" id="1433403"/>
    <lineage>
        <taxon>Bacteria</taxon>
        <taxon>Pseudomonadati</taxon>
        <taxon>Pseudomonadota</taxon>
        <taxon>Alphaproteobacteria</taxon>
        <taxon>Maricaulales</taxon>
        <taxon>Maricaulaceae</taxon>
        <taxon>Glycocaulis</taxon>
    </lineage>
</organism>
<evidence type="ECO:0000256" key="4">
    <source>
        <dbReference type="RuleBase" id="RU003357"/>
    </source>
</evidence>
<protein>
    <submittedName>
        <fullName evidence="8">TonB-dependent receptor</fullName>
    </submittedName>
</protein>
<evidence type="ECO:0000256" key="1">
    <source>
        <dbReference type="ARBA" id="ARBA00004442"/>
    </source>
</evidence>
<dbReference type="PANTHER" id="PTHR40980:SF3">
    <property type="entry name" value="TONB-DEPENDENT RECEPTOR-LIKE BETA-BARREL DOMAIN-CONTAINING PROTEIN"/>
    <property type="match status" value="1"/>
</dbReference>
<evidence type="ECO:0000256" key="5">
    <source>
        <dbReference type="SAM" id="SignalP"/>
    </source>
</evidence>
<keyword evidence="4" id="KW-0798">TonB box</keyword>
<evidence type="ECO:0000259" key="6">
    <source>
        <dbReference type="Pfam" id="PF00593"/>
    </source>
</evidence>
<comment type="subcellular location">
    <subcellularLocation>
        <location evidence="1 4">Cell outer membrane</location>
    </subcellularLocation>
</comment>
<evidence type="ECO:0000313" key="9">
    <source>
        <dbReference type="Proteomes" id="UP001596024"/>
    </source>
</evidence>
<name>A0ABV9N8G9_9PROT</name>
<feature type="signal peptide" evidence="5">
    <location>
        <begin position="1"/>
        <end position="40"/>
    </location>
</feature>
<evidence type="ECO:0000256" key="3">
    <source>
        <dbReference type="ARBA" id="ARBA00023237"/>
    </source>
</evidence>
<keyword evidence="3" id="KW-0998">Cell outer membrane</keyword>
<dbReference type="SUPFAM" id="SSF56935">
    <property type="entry name" value="Porins"/>
    <property type="match status" value="1"/>
</dbReference>
<dbReference type="RefSeq" id="WP_371394466.1">
    <property type="nucleotide sequence ID" value="NZ_CP163421.1"/>
</dbReference>
<dbReference type="PANTHER" id="PTHR40980">
    <property type="entry name" value="PLUG DOMAIN-CONTAINING PROTEIN"/>
    <property type="match status" value="1"/>
</dbReference>
<feature type="chain" id="PRO_5046006411" evidence="5">
    <location>
        <begin position="41"/>
        <end position="1081"/>
    </location>
</feature>
<evidence type="ECO:0000259" key="7">
    <source>
        <dbReference type="Pfam" id="PF07715"/>
    </source>
</evidence>
<comment type="similarity">
    <text evidence="4">Belongs to the TonB-dependent receptor family.</text>
</comment>
<keyword evidence="8" id="KW-0675">Receptor</keyword>
<feature type="domain" description="TonB-dependent receptor plug" evidence="7">
    <location>
        <begin position="74"/>
        <end position="184"/>
    </location>
</feature>
<dbReference type="NCBIfam" id="TIGR01782">
    <property type="entry name" value="TonB-Xanth-Caul"/>
    <property type="match status" value="1"/>
</dbReference>
<keyword evidence="2 4" id="KW-0472">Membrane</keyword>
<dbReference type="Pfam" id="PF07715">
    <property type="entry name" value="Plug"/>
    <property type="match status" value="1"/>
</dbReference>
<keyword evidence="9" id="KW-1185">Reference proteome</keyword>
<dbReference type="EMBL" id="JBHSGQ010000001">
    <property type="protein sequence ID" value="MFC4723789.1"/>
    <property type="molecule type" value="Genomic_DNA"/>
</dbReference>
<dbReference type="InterPro" id="IPR012910">
    <property type="entry name" value="Plug_dom"/>
</dbReference>
<dbReference type="Pfam" id="PF00593">
    <property type="entry name" value="TonB_dep_Rec_b-barrel"/>
    <property type="match status" value="1"/>
</dbReference>
<evidence type="ECO:0000256" key="2">
    <source>
        <dbReference type="ARBA" id="ARBA00023136"/>
    </source>
</evidence>
<sequence>MFVSFEEKCVRRRLSTHERLLSGASAMVLAACMFTGPALAQVQEEDDEGAEASSAEVIVVTGFRASLQTSQDIKRDAQVFVDSITAEDIGALPDRSVTEALQRVPGVSIDRFQAGVDPDHFSIEGSGVVVRGLTWVRSELNGRDTFSANNGRILSFADVPAELLGGVDVFKNQSADMIEGGISGSVNLRTRVPFDSSGRMLAASFEASYGDFSEEWRPTVSALFSNRWETANSGEFGFLINYVNSQLAARSDGQQISNFGQRTLYDNGDVINDGSATAVGPVWFPRGAAFRTQDFEREREGIGAAAQWRSPDRTIEATAQFLRSDSQQAWTEHAIEIATDNVADQGDSRAFPGTTLSFGPDGVFTSGLITSDFTGWRDGQFDGPGSRGVRTPGWGLQSNNIRRDQQQQYVTTDYGFNLRWAPEGPWSFNVDYQRVESSVDVLDFTLWNSTYQDAEIQLRGSDIPIVRFHNPGRFVTPGNPGEAPAGVPCTVTANDCPDYPGHTNLSSPAATFTRSAMDHIERSEGTLDAFRFDADYSFDDSSWLQSIRFGARRSVRNQTTRFSTYNWGVVSEQWGSGGPIWLDGNVAGIGNLANYHSPFGFDNFMRGDVPVPTGDQPRLFWNSDTVQNYQRMINYARGVNDAWRPDTACGQPQNWQPLHLRCGVGADSPFLLQEINPSREQTDALYAMARYNVDLDRGASLSGNFGVRFVRFDRTASGWLSFNQQGFLSDAECAAQAADPLQTPSTFCQLDPQVRADARVFADGSLEANDASYTDDFWLPSFNAVLRLENGWQFRLGLSKALTWPDIGLTRNFYDIELSTNAQDIIDGRPTGRFNVGNPLLRPIRSDNFDLSAEWYFADVGSLTLSLFYKRLHDVHTNGTERLSFTNNGATFDAVVTTPVNSDSTGTVQGFEIAYQQVYDMLPAPFNGLGVQANYTYVDSSGVSQSTLSATDPDVAAGNVANVDTSRLPLQGLSEHTANLAAFYEGERWSARLAYAWRSEFVVTVRDVIVPFAPIIQEDSGQLDGSIFFSVNENVRIGLQGVNLTNEVTRTSQVLDNDLLTAPRSWFMNDRRFTFVVRASY</sequence>
<evidence type="ECO:0000313" key="8">
    <source>
        <dbReference type="EMBL" id="MFC4723789.1"/>
    </source>
</evidence>
<comment type="caution">
    <text evidence="8">The sequence shown here is derived from an EMBL/GenBank/DDBJ whole genome shotgun (WGS) entry which is preliminary data.</text>
</comment>
<dbReference type="Proteomes" id="UP001596024">
    <property type="component" value="Unassembled WGS sequence"/>
</dbReference>
<feature type="domain" description="TonB-dependent receptor-like beta-barrel" evidence="6">
    <location>
        <begin position="522"/>
        <end position="1044"/>
    </location>
</feature>
<accession>A0ABV9N8G9</accession>
<proteinExistence type="inferred from homology"/>
<keyword evidence="5" id="KW-0732">Signal</keyword>
<dbReference type="Gene3D" id="2.170.130.10">
    <property type="entry name" value="TonB-dependent receptor, plug domain"/>
    <property type="match status" value="1"/>
</dbReference>
<dbReference type="Gene3D" id="2.40.170.20">
    <property type="entry name" value="TonB-dependent receptor, beta-barrel domain"/>
    <property type="match status" value="1"/>
</dbReference>
<dbReference type="InterPro" id="IPR036942">
    <property type="entry name" value="Beta-barrel_TonB_sf"/>
</dbReference>
<dbReference type="InterPro" id="IPR000531">
    <property type="entry name" value="Beta-barrel_TonB"/>
</dbReference>
<dbReference type="InterPro" id="IPR010104">
    <property type="entry name" value="TonB_rcpt_bac"/>
</dbReference>
<dbReference type="InterPro" id="IPR037066">
    <property type="entry name" value="Plug_dom_sf"/>
</dbReference>